<dbReference type="Gene3D" id="3.20.20.140">
    <property type="entry name" value="Metal-dependent hydrolases"/>
    <property type="match status" value="1"/>
</dbReference>
<keyword evidence="2 4" id="KW-0378">Hydrolase</keyword>
<evidence type="ECO:0000313" key="5">
    <source>
        <dbReference type="Proteomes" id="UP000245252"/>
    </source>
</evidence>
<comment type="caution">
    <text evidence="4">The sequence shown here is derived from an EMBL/GenBank/DDBJ whole genome shotgun (WGS) entry which is preliminary data.</text>
</comment>
<dbReference type="PANTHER" id="PTHR43794">
    <property type="entry name" value="AMINOHYDROLASE SSNA-RELATED"/>
    <property type="match status" value="1"/>
</dbReference>
<dbReference type="AlphaFoldDB" id="A0A2U2DJ66"/>
<dbReference type="InterPro" id="IPR050287">
    <property type="entry name" value="MTA/SAH_deaminase"/>
</dbReference>
<keyword evidence="5" id="KW-1185">Reference proteome</keyword>
<organism evidence="4 5">
    <name type="scientific">Metarhizobium album</name>
    <dbReference type="NCBI Taxonomy" id="2182425"/>
    <lineage>
        <taxon>Bacteria</taxon>
        <taxon>Pseudomonadati</taxon>
        <taxon>Pseudomonadota</taxon>
        <taxon>Alphaproteobacteria</taxon>
        <taxon>Hyphomicrobiales</taxon>
        <taxon>Rhizobiaceae</taxon>
        <taxon>Metarhizobium</taxon>
    </lineage>
</organism>
<dbReference type="OrthoDB" id="9796020at2"/>
<dbReference type="InterPro" id="IPR006680">
    <property type="entry name" value="Amidohydro-rel"/>
</dbReference>
<dbReference type="Pfam" id="PF01979">
    <property type="entry name" value="Amidohydro_1"/>
    <property type="match status" value="1"/>
</dbReference>
<evidence type="ECO:0000259" key="3">
    <source>
        <dbReference type="Pfam" id="PF01979"/>
    </source>
</evidence>
<dbReference type="RefSeq" id="WP_109461322.1">
    <property type="nucleotide sequence ID" value="NZ_QFBC01000017.1"/>
</dbReference>
<dbReference type="InterPro" id="IPR011059">
    <property type="entry name" value="Metal-dep_hydrolase_composite"/>
</dbReference>
<dbReference type="EMBL" id="QFBC01000017">
    <property type="protein sequence ID" value="PWE53281.1"/>
    <property type="molecule type" value="Genomic_DNA"/>
</dbReference>
<sequence>MSSDREIATGLSELVLGARPEGRTALSARWIVAHADGRHRLLRDGEIVIEGADVVYVGPRFPGEVARRIDLGDMLVSPGFIDLDALSDLDTTLLTVDYGPGWATGRVWPRSYVDRGPYEMYSPEELAFQKRYAFSQLLRNGITTALPIASLFYREWAETVAEFDAAATAAGDLGLRVWLGPAYRSGGMVCEAPGVLEPVFDEARGLRGLEDAIGFAGRISGKYEGLVQAMLAPDRVETCTLPLLKRTMAASAEMGLPVRLHMAQGKMERRTVQRLHGATAPQWLARHGLLHERLIAPHAVEAEPEDLDLYARHGVTIAHCPLVYARGGELLRSFRRCRDLGIRIGMGTDTAPPDMVLNMAVALMMGRLAEGDEQGLATSEVFDAATIGGAEALGRSDLGRLQAGSKADIAIFDLGDSGFVPTVDPVQSLIFGATGRVTRAVFVDGRLSMRDGDVPGFDVHEARRQAQRQFEGLVAKYPERTWGHPAVKDMFPPTYPFADS</sequence>
<dbReference type="SUPFAM" id="SSF51338">
    <property type="entry name" value="Composite domain of metallo-dependent hydrolases"/>
    <property type="match status" value="1"/>
</dbReference>
<evidence type="ECO:0000313" key="4">
    <source>
        <dbReference type="EMBL" id="PWE53281.1"/>
    </source>
</evidence>
<dbReference type="InterPro" id="IPR032466">
    <property type="entry name" value="Metal_Hydrolase"/>
</dbReference>
<reference evidence="4 5" key="1">
    <citation type="submission" date="2018-05" db="EMBL/GenBank/DDBJ databases">
        <title>The draft genome of strain NS-104.</title>
        <authorList>
            <person name="Hang P."/>
            <person name="Jiang J."/>
        </authorList>
    </citation>
    <scope>NUCLEOTIDE SEQUENCE [LARGE SCALE GENOMIC DNA]</scope>
    <source>
        <strain evidence="4 5">NS-104</strain>
    </source>
</reference>
<dbReference type="Gene3D" id="2.30.40.10">
    <property type="entry name" value="Urease, subunit C, domain 1"/>
    <property type="match status" value="1"/>
</dbReference>
<dbReference type="SUPFAM" id="SSF51556">
    <property type="entry name" value="Metallo-dependent hydrolases"/>
    <property type="match status" value="1"/>
</dbReference>
<comment type="similarity">
    <text evidence="1">Belongs to the metallo-dependent hydrolases superfamily. ATZ/TRZ family.</text>
</comment>
<name>A0A2U2DJ66_9HYPH</name>
<gene>
    <name evidence="4" type="ORF">DEM27_26835</name>
</gene>
<dbReference type="Proteomes" id="UP000245252">
    <property type="component" value="Unassembled WGS sequence"/>
</dbReference>
<dbReference type="NCBIfam" id="NF004801">
    <property type="entry name" value="PRK06151.1"/>
    <property type="match status" value="1"/>
</dbReference>
<proteinExistence type="inferred from homology"/>
<dbReference type="GO" id="GO:0016810">
    <property type="term" value="F:hydrolase activity, acting on carbon-nitrogen (but not peptide) bonds"/>
    <property type="evidence" value="ECO:0007669"/>
    <property type="project" value="InterPro"/>
</dbReference>
<accession>A0A2U2DJ66</accession>
<dbReference type="PANTHER" id="PTHR43794:SF11">
    <property type="entry name" value="AMIDOHYDROLASE-RELATED DOMAIN-CONTAINING PROTEIN"/>
    <property type="match status" value="1"/>
</dbReference>
<protein>
    <submittedName>
        <fullName evidence="4">N-ethylammeline chlorohydrolase</fullName>
    </submittedName>
</protein>
<evidence type="ECO:0000256" key="1">
    <source>
        <dbReference type="ARBA" id="ARBA00006745"/>
    </source>
</evidence>
<evidence type="ECO:0000256" key="2">
    <source>
        <dbReference type="ARBA" id="ARBA00022801"/>
    </source>
</evidence>
<feature type="domain" description="Amidohydrolase-related" evidence="3">
    <location>
        <begin position="121"/>
        <end position="447"/>
    </location>
</feature>